<reference evidence="2" key="1">
    <citation type="submission" date="2023-06" db="EMBL/GenBank/DDBJ databases">
        <title>Male Hemibagrus guttatus genome.</title>
        <authorList>
            <person name="Bian C."/>
        </authorList>
    </citation>
    <scope>NUCLEOTIDE SEQUENCE</scope>
    <source>
        <strain evidence="2">Male_cb2023</strain>
        <tissue evidence="2">Muscle</tissue>
    </source>
</reference>
<dbReference type="AlphaFoldDB" id="A0AAE0UJZ2"/>
<feature type="region of interest" description="Disordered" evidence="1">
    <location>
        <begin position="33"/>
        <end position="89"/>
    </location>
</feature>
<evidence type="ECO:0000256" key="1">
    <source>
        <dbReference type="SAM" id="MobiDB-lite"/>
    </source>
</evidence>
<accession>A0AAE0UJZ2</accession>
<dbReference type="EMBL" id="JAUCMX010000027">
    <property type="protein sequence ID" value="KAK3508950.1"/>
    <property type="molecule type" value="Genomic_DNA"/>
</dbReference>
<proteinExistence type="predicted"/>
<keyword evidence="3" id="KW-1185">Reference proteome</keyword>
<feature type="compositionally biased region" description="Low complexity" evidence="1">
    <location>
        <begin position="12"/>
        <end position="21"/>
    </location>
</feature>
<feature type="compositionally biased region" description="Polar residues" evidence="1">
    <location>
        <begin position="57"/>
        <end position="75"/>
    </location>
</feature>
<organism evidence="2 3">
    <name type="scientific">Hemibagrus guttatus</name>
    <dbReference type="NCBI Taxonomy" id="175788"/>
    <lineage>
        <taxon>Eukaryota</taxon>
        <taxon>Metazoa</taxon>
        <taxon>Chordata</taxon>
        <taxon>Craniata</taxon>
        <taxon>Vertebrata</taxon>
        <taxon>Euteleostomi</taxon>
        <taxon>Actinopterygii</taxon>
        <taxon>Neopterygii</taxon>
        <taxon>Teleostei</taxon>
        <taxon>Ostariophysi</taxon>
        <taxon>Siluriformes</taxon>
        <taxon>Bagridae</taxon>
        <taxon>Hemibagrus</taxon>
    </lineage>
</organism>
<feature type="region of interest" description="Disordered" evidence="1">
    <location>
        <begin position="1"/>
        <end position="21"/>
    </location>
</feature>
<feature type="compositionally biased region" description="Basic and acidic residues" evidence="1">
    <location>
        <begin position="76"/>
        <end position="88"/>
    </location>
</feature>
<evidence type="ECO:0000313" key="3">
    <source>
        <dbReference type="Proteomes" id="UP001274896"/>
    </source>
</evidence>
<sequence length="118" mass="12900">MLPRSVPPSLPPSVHSSSSLSFQHDPLIIDLPSSPVGRFSFRPLPPPPPPPHACVCSPTSSVPDPVQRNTLPSRNHQTENKMQQDKTHNTWALNSNIPLETRKSCEVVISESSPCHSP</sequence>
<gene>
    <name evidence="2" type="ORF">QTP70_014855</name>
</gene>
<feature type="compositionally biased region" description="Pro residues" evidence="1">
    <location>
        <begin position="1"/>
        <end position="11"/>
    </location>
</feature>
<dbReference type="Proteomes" id="UP001274896">
    <property type="component" value="Unassembled WGS sequence"/>
</dbReference>
<protein>
    <submittedName>
        <fullName evidence="2">Uncharacterized protein</fullName>
    </submittedName>
</protein>
<evidence type="ECO:0000313" key="2">
    <source>
        <dbReference type="EMBL" id="KAK3508950.1"/>
    </source>
</evidence>
<feature type="compositionally biased region" description="Pro residues" evidence="1">
    <location>
        <begin position="43"/>
        <end position="52"/>
    </location>
</feature>
<name>A0AAE0UJZ2_9TELE</name>
<comment type="caution">
    <text evidence="2">The sequence shown here is derived from an EMBL/GenBank/DDBJ whole genome shotgun (WGS) entry which is preliminary data.</text>
</comment>